<dbReference type="PANTHER" id="PTHR14881">
    <property type="entry name" value="LISH DOMAIN-CONTAINING PROTEIN ARMC9"/>
    <property type="match status" value="1"/>
</dbReference>
<feature type="compositionally biased region" description="Basic and acidic residues" evidence="4">
    <location>
        <begin position="670"/>
        <end position="681"/>
    </location>
</feature>
<feature type="region of interest" description="Disordered" evidence="4">
    <location>
        <begin position="547"/>
        <end position="580"/>
    </location>
</feature>
<evidence type="ECO:0000256" key="3">
    <source>
        <dbReference type="ARBA" id="ARBA00023273"/>
    </source>
</evidence>
<dbReference type="SUPFAM" id="SSF48371">
    <property type="entry name" value="ARM repeat"/>
    <property type="match status" value="1"/>
</dbReference>
<evidence type="ECO:0000259" key="5">
    <source>
        <dbReference type="Pfam" id="PF21050"/>
    </source>
</evidence>
<dbReference type="InterPro" id="IPR056327">
    <property type="entry name" value="ARMC9_CTLH-like_dom"/>
</dbReference>
<accession>E4XIG1</accession>
<evidence type="ECO:0000256" key="1">
    <source>
        <dbReference type="ARBA" id="ARBA00004120"/>
    </source>
</evidence>
<reference evidence="7" key="1">
    <citation type="journal article" date="2010" name="Science">
        <title>Plasticity of animal genome architecture unmasked by rapid evolution of a pelagic tunicate.</title>
        <authorList>
            <person name="Denoeud F."/>
            <person name="Henriet S."/>
            <person name="Mungpakdee S."/>
            <person name="Aury J.M."/>
            <person name="Da Silva C."/>
            <person name="Brinkmann H."/>
            <person name="Mikhaleva J."/>
            <person name="Olsen L.C."/>
            <person name="Jubin C."/>
            <person name="Canestro C."/>
            <person name="Bouquet J.M."/>
            <person name="Danks G."/>
            <person name="Poulain J."/>
            <person name="Campsteijn C."/>
            <person name="Adamski M."/>
            <person name="Cross I."/>
            <person name="Yadetie F."/>
            <person name="Muffato M."/>
            <person name="Louis A."/>
            <person name="Butcher S."/>
            <person name="Tsagkogeorga G."/>
            <person name="Konrad A."/>
            <person name="Singh S."/>
            <person name="Jensen M.F."/>
            <person name="Cong E.H."/>
            <person name="Eikeseth-Otteraa H."/>
            <person name="Noel B."/>
            <person name="Anthouard V."/>
            <person name="Porcel B.M."/>
            <person name="Kachouri-Lafond R."/>
            <person name="Nishino A."/>
            <person name="Ugolini M."/>
            <person name="Chourrout P."/>
            <person name="Nishida H."/>
            <person name="Aasland R."/>
            <person name="Huzurbazar S."/>
            <person name="Westhof E."/>
            <person name="Delsuc F."/>
            <person name="Lehrach H."/>
            <person name="Reinhardt R."/>
            <person name="Weissenbach J."/>
            <person name="Roy S.W."/>
            <person name="Artiguenave F."/>
            <person name="Postlethwait J.H."/>
            <person name="Manak J.R."/>
            <person name="Thompson E.M."/>
            <person name="Jaillon O."/>
            <person name="Du Pasquier L."/>
            <person name="Boudinot P."/>
            <person name="Liberles D.A."/>
            <person name="Volff J.N."/>
            <person name="Philippe H."/>
            <person name="Lenhard B."/>
            <person name="Roest Crollius H."/>
            <person name="Wincker P."/>
            <person name="Chourrout D."/>
        </authorList>
    </citation>
    <scope>NUCLEOTIDE SEQUENCE [LARGE SCALE GENOMIC DNA]</scope>
</reference>
<feature type="compositionally biased region" description="Acidic residues" evidence="4">
    <location>
        <begin position="553"/>
        <end position="580"/>
    </location>
</feature>
<keyword evidence="8" id="KW-1185">Reference proteome</keyword>
<keyword evidence="2" id="KW-0970">Cilium biogenesis/degradation</keyword>
<dbReference type="InterPro" id="IPR040369">
    <property type="entry name" value="ARMC9"/>
</dbReference>
<evidence type="ECO:0000259" key="6">
    <source>
        <dbReference type="Pfam" id="PF23138"/>
    </source>
</evidence>
<dbReference type="GO" id="GO:0060271">
    <property type="term" value="P:cilium assembly"/>
    <property type="evidence" value="ECO:0007669"/>
    <property type="project" value="InterPro"/>
</dbReference>
<feature type="domain" description="LisH" evidence="5">
    <location>
        <begin position="433"/>
        <end position="547"/>
    </location>
</feature>
<dbReference type="EMBL" id="FN653055">
    <property type="protein sequence ID" value="CBY10362.1"/>
    <property type="molecule type" value="Genomic_DNA"/>
</dbReference>
<evidence type="ECO:0008006" key="9">
    <source>
        <dbReference type="Google" id="ProtNLM"/>
    </source>
</evidence>
<dbReference type="GO" id="GO:0005813">
    <property type="term" value="C:centrosome"/>
    <property type="evidence" value="ECO:0007669"/>
    <property type="project" value="UniProtKB-SubCell"/>
</dbReference>
<evidence type="ECO:0000313" key="8">
    <source>
        <dbReference type="Proteomes" id="UP000001307"/>
    </source>
</evidence>
<proteinExistence type="predicted"/>
<organism evidence="7">
    <name type="scientific">Oikopleura dioica</name>
    <name type="common">Tunicate</name>
    <dbReference type="NCBI Taxonomy" id="34765"/>
    <lineage>
        <taxon>Eukaryota</taxon>
        <taxon>Metazoa</taxon>
        <taxon>Chordata</taxon>
        <taxon>Tunicata</taxon>
        <taxon>Appendicularia</taxon>
        <taxon>Copelata</taxon>
        <taxon>Oikopleuridae</taxon>
        <taxon>Oikopleura</taxon>
    </lineage>
</organism>
<dbReference type="Pfam" id="PF23138">
    <property type="entry name" value="CTLH_Armc9"/>
    <property type="match status" value="1"/>
</dbReference>
<feature type="region of interest" description="Disordered" evidence="4">
    <location>
        <begin position="661"/>
        <end position="748"/>
    </location>
</feature>
<comment type="subcellular location">
    <subcellularLocation>
        <location evidence="1">Cytoplasm</location>
        <location evidence="1">Cytoskeleton</location>
        <location evidence="1">Cilium basal body</location>
    </subcellularLocation>
</comment>
<dbReference type="GO" id="GO:0097542">
    <property type="term" value="C:ciliary tip"/>
    <property type="evidence" value="ECO:0007669"/>
    <property type="project" value="TreeGrafter"/>
</dbReference>
<dbReference type="Pfam" id="PF21050">
    <property type="entry name" value="ARMC9_ARM"/>
    <property type="match status" value="1"/>
</dbReference>
<dbReference type="GO" id="GO:0005814">
    <property type="term" value="C:centriole"/>
    <property type="evidence" value="ECO:0007669"/>
    <property type="project" value="TreeGrafter"/>
</dbReference>
<dbReference type="InterPro" id="IPR016024">
    <property type="entry name" value="ARM-type_fold"/>
</dbReference>
<feature type="compositionally biased region" description="Polar residues" evidence="4">
    <location>
        <begin position="726"/>
        <end position="748"/>
    </location>
</feature>
<evidence type="ECO:0000256" key="4">
    <source>
        <dbReference type="SAM" id="MobiDB-lite"/>
    </source>
</evidence>
<dbReference type="InterPro" id="IPR048959">
    <property type="entry name" value="ARMC9_ARM_dom"/>
</dbReference>
<dbReference type="PANTHER" id="PTHR14881:SF4">
    <property type="entry name" value="LISH DOMAIN-CONTAINING PROTEIN ARMC9"/>
    <property type="match status" value="1"/>
</dbReference>
<dbReference type="GO" id="GO:0036064">
    <property type="term" value="C:ciliary basal body"/>
    <property type="evidence" value="ECO:0007669"/>
    <property type="project" value="InterPro"/>
</dbReference>
<evidence type="ECO:0000313" key="7">
    <source>
        <dbReference type="EMBL" id="CBY10362.1"/>
    </source>
</evidence>
<feature type="region of interest" description="Disordered" evidence="4">
    <location>
        <begin position="242"/>
        <end position="263"/>
    </location>
</feature>
<evidence type="ECO:0000256" key="2">
    <source>
        <dbReference type="ARBA" id="ARBA00022794"/>
    </source>
</evidence>
<keyword evidence="3" id="KW-0966">Cell projection</keyword>
<dbReference type="Gene3D" id="1.25.10.10">
    <property type="entry name" value="Leucine-rich Repeat Variant"/>
    <property type="match status" value="1"/>
</dbReference>
<dbReference type="Proteomes" id="UP000001307">
    <property type="component" value="Unassembled WGS sequence"/>
</dbReference>
<dbReference type="OrthoDB" id="538223at2759"/>
<protein>
    <recommendedName>
        <fullName evidence="9">LisH domain-containing protein ARMC9</fullName>
    </recommendedName>
</protein>
<name>E4XIG1_OIKDI</name>
<dbReference type="AlphaFoldDB" id="E4XIG1"/>
<dbReference type="InParanoid" id="E4XIG1"/>
<dbReference type="InterPro" id="IPR011989">
    <property type="entry name" value="ARM-like"/>
</dbReference>
<gene>
    <name evidence="7" type="ORF">GSOID_T00012383001</name>
</gene>
<feature type="compositionally biased region" description="Low complexity" evidence="4">
    <location>
        <begin position="682"/>
        <end position="696"/>
    </location>
</feature>
<sequence>MIVLEIGKVLHTLESLSLNVTANALKQEASQKGITIPFVSPQVIADLKQNFLNGDEHNFFVIWNKAAIVDHDLSFFLSIYFAFFPVFEKVQANIVKDEEVKICQTKFGKKIIDIDDEIMPESEEAQLYFALGQVPKPHLRRQFAHIFQVNWSTDLLAKCIAKMKTLLPSTTTNDSRKLERLKSEYDRLSYNTTQQQTEIRRLERDYAQVLQLALELMDLVKSALRGEPTQLSPDLLRRFSDQLSSRPATAQPRSNSARPSSALLSGYAPSPDPIFKQPYPVAAPLSQSKSGLTYDYDAIKKECLLNGRLYQNMRVKLTQFCNTYEERQNFFKEYILVDILGCTSSTGDFHKRVLRSLAPPTPLAIRQSVQRFVNTLASVFIGRKYLSLSAELVPTLINALILEDDPVSRPHLLGALQKLSLRRVLSSQMVRSHKVMPWLVENLADPDSMTEYLLEYSVALLHNLCLRSAGRWSLEKDAENVLRVLSDLLSHDNESLKSYLNGTLFSVLFIQSFKEKANQIGLKQIIDSFMRGDHAHKTQLEYIRKQIDKEPEAADQDSDDEEGDDDDEEDGDSLEADLDVDDVFPSQNIDVLQTYLIGNRANVNNRKEEMFRPRTPGARANRERTFDMLHNSQEVGESVNLDARSNTKFISAGESVDLMKIFDTGSDSPSNDKENLPRESDSVSSGRASSRPAASRDQSRLKEQDQPADGYMAAFGERPKIPRTPDLSSPPNNYPSRSMTSSKASFHQ</sequence>
<feature type="domain" description="ARMC9 CTLH-like" evidence="6">
    <location>
        <begin position="44"/>
        <end position="161"/>
    </location>
</feature>
<dbReference type="FunCoup" id="E4XIG1">
    <property type="interactions" value="6"/>
</dbReference>